<reference evidence="2" key="1">
    <citation type="submission" date="2021-06" db="EMBL/GenBank/DDBJ databases">
        <authorList>
            <person name="Kallberg Y."/>
            <person name="Tangrot J."/>
            <person name="Rosling A."/>
        </authorList>
    </citation>
    <scope>NUCLEOTIDE SEQUENCE</scope>
    <source>
        <strain evidence="2">MA453B</strain>
    </source>
</reference>
<name>A0A9N9IML4_9GLOM</name>
<evidence type="ECO:0000313" key="3">
    <source>
        <dbReference type="Proteomes" id="UP000789405"/>
    </source>
</evidence>
<keyword evidence="3" id="KW-1185">Reference proteome</keyword>
<comment type="caution">
    <text evidence="2">The sequence shown here is derived from an EMBL/GenBank/DDBJ whole genome shotgun (WGS) entry which is preliminary data.</text>
</comment>
<protein>
    <submittedName>
        <fullName evidence="2">13002_t:CDS:1</fullName>
    </submittedName>
</protein>
<evidence type="ECO:0000256" key="1">
    <source>
        <dbReference type="SAM" id="MobiDB-lite"/>
    </source>
</evidence>
<feature type="non-terminal residue" evidence="2">
    <location>
        <position position="51"/>
    </location>
</feature>
<gene>
    <name evidence="2" type="ORF">DERYTH_LOCUS15953</name>
</gene>
<dbReference type="Proteomes" id="UP000789405">
    <property type="component" value="Unassembled WGS sequence"/>
</dbReference>
<feature type="region of interest" description="Disordered" evidence="1">
    <location>
        <begin position="1"/>
        <end position="22"/>
    </location>
</feature>
<dbReference type="EMBL" id="CAJVPY010013418">
    <property type="protein sequence ID" value="CAG8740404.1"/>
    <property type="molecule type" value="Genomic_DNA"/>
</dbReference>
<proteinExistence type="predicted"/>
<organism evidence="2 3">
    <name type="scientific">Dentiscutata erythropus</name>
    <dbReference type="NCBI Taxonomy" id="1348616"/>
    <lineage>
        <taxon>Eukaryota</taxon>
        <taxon>Fungi</taxon>
        <taxon>Fungi incertae sedis</taxon>
        <taxon>Mucoromycota</taxon>
        <taxon>Glomeromycotina</taxon>
        <taxon>Glomeromycetes</taxon>
        <taxon>Diversisporales</taxon>
        <taxon>Gigasporaceae</taxon>
        <taxon>Dentiscutata</taxon>
    </lineage>
</organism>
<sequence length="51" mass="6039">MEYSEGYLSPSESSNKEPNRASLMDIQLQRTMINLKNSKKWKDQEKEVRYG</sequence>
<evidence type="ECO:0000313" key="2">
    <source>
        <dbReference type="EMBL" id="CAG8740404.1"/>
    </source>
</evidence>
<dbReference type="AlphaFoldDB" id="A0A9N9IML4"/>
<accession>A0A9N9IML4</accession>